<dbReference type="Proteomes" id="UP000198569">
    <property type="component" value="Unassembled WGS sequence"/>
</dbReference>
<dbReference type="EMBL" id="FNMV01000027">
    <property type="protein sequence ID" value="SDY05944.1"/>
    <property type="molecule type" value="Genomic_DNA"/>
</dbReference>
<accession>A0A1H3GTX2</accession>
<reference evidence="3" key="1">
    <citation type="submission" date="2016-10" db="EMBL/GenBank/DDBJ databases">
        <authorList>
            <person name="Varghese N."/>
            <person name="Submissions S."/>
        </authorList>
    </citation>
    <scope>NUCLEOTIDE SEQUENCE [LARGE SCALE GENOMIC DNA]</scope>
    <source>
        <strain evidence="3">DSM 15718</strain>
    </source>
</reference>
<evidence type="ECO:0000313" key="2">
    <source>
        <dbReference type="EMBL" id="SDY05944.1"/>
    </source>
</evidence>
<organism evidence="2 3">
    <name type="scientific">Flavobacterium degerlachei</name>
    <dbReference type="NCBI Taxonomy" id="229203"/>
    <lineage>
        <taxon>Bacteria</taxon>
        <taxon>Pseudomonadati</taxon>
        <taxon>Bacteroidota</taxon>
        <taxon>Flavobacteriia</taxon>
        <taxon>Flavobacteriales</taxon>
        <taxon>Flavobacteriaceae</taxon>
        <taxon>Flavobacterium</taxon>
    </lineage>
</organism>
<dbReference type="AlphaFoldDB" id="A0A1H3GTX2"/>
<keyword evidence="3" id="KW-1185">Reference proteome</keyword>
<name>A0A1H3GTX2_9FLAO</name>
<sequence>KKLLKENQKGNQIQANYENKKTKERKKKNTPRGAGGSKFGAF</sequence>
<evidence type="ECO:0000256" key="1">
    <source>
        <dbReference type="SAM" id="MobiDB-lite"/>
    </source>
</evidence>
<feature type="region of interest" description="Disordered" evidence="1">
    <location>
        <begin position="1"/>
        <end position="42"/>
    </location>
</feature>
<feature type="non-terminal residue" evidence="2">
    <location>
        <position position="1"/>
    </location>
</feature>
<proteinExistence type="predicted"/>
<evidence type="ECO:0000313" key="3">
    <source>
        <dbReference type="Proteomes" id="UP000198569"/>
    </source>
</evidence>
<protein>
    <submittedName>
        <fullName evidence="2">Uncharacterized protein</fullName>
    </submittedName>
</protein>
<gene>
    <name evidence="2" type="ORF">SAMN05444338_1271</name>
</gene>
<feature type="compositionally biased region" description="Gly residues" evidence="1">
    <location>
        <begin position="33"/>
        <end position="42"/>
    </location>
</feature>